<dbReference type="SUPFAM" id="SSF55797">
    <property type="entry name" value="PR-1-like"/>
    <property type="match status" value="1"/>
</dbReference>
<feature type="domain" description="SCP" evidence="1">
    <location>
        <begin position="34"/>
        <end position="119"/>
    </location>
</feature>
<dbReference type="Gene3D" id="3.40.33.10">
    <property type="entry name" value="CAP"/>
    <property type="match status" value="1"/>
</dbReference>
<dbReference type="AlphaFoldDB" id="A0A7Y3RBA7"/>
<evidence type="ECO:0000313" key="2">
    <source>
        <dbReference type="EMBL" id="NNT73273.1"/>
    </source>
</evidence>
<dbReference type="CDD" id="cd05379">
    <property type="entry name" value="CAP_bacterial"/>
    <property type="match status" value="1"/>
</dbReference>
<protein>
    <submittedName>
        <fullName evidence="2">CAP domain-containing protein</fullName>
    </submittedName>
</protein>
<dbReference type="InterPro" id="IPR035940">
    <property type="entry name" value="CAP_sf"/>
</dbReference>
<evidence type="ECO:0000259" key="1">
    <source>
        <dbReference type="Pfam" id="PF00188"/>
    </source>
</evidence>
<accession>A0A7Y3RBA7</accession>
<dbReference type="PANTHER" id="PTHR31157">
    <property type="entry name" value="SCP DOMAIN-CONTAINING PROTEIN"/>
    <property type="match status" value="1"/>
</dbReference>
<comment type="caution">
    <text evidence="2">The sequence shown here is derived from an EMBL/GenBank/DDBJ whole genome shotgun (WGS) entry which is preliminary data.</text>
</comment>
<dbReference type="Pfam" id="PF00188">
    <property type="entry name" value="CAP"/>
    <property type="match status" value="1"/>
</dbReference>
<dbReference type="EMBL" id="JABEVX010000024">
    <property type="protein sequence ID" value="NNT73273.1"/>
    <property type="molecule type" value="Genomic_DNA"/>
</dbReference>
<reference evidence="2 3" key="1">
    <citation type="submission" date="2020-05" db="EMBL/GenBank/DDBJ databases">
        <title>Draft genome of Flavobacterium sp. IMCC34852.</title>
        <authorList>
            <person name="Song J."/>
            <person name="Cho J.-C."/>
        </authorList>
    </citation>
    <scope>NUCLEOTIDE SEQUENCE [LARGE SCALE GENOMIC DNA]</scope>
    <source>
        <strain evidence="2 3">IMCC34852</strain>
    </source>
</reference>
<dbReference type="InterPro" id="IPR014044">
    <property type="entry name" value="CAP_dom"/>
</dbReference>
<keyword evidence="3" id="KW-1185">Reference proteome</keyword>
<dbReference type="PANTHER" id="PTHR31157:SF1">
    <property type="entry name" value="SCP DOMAIN-CONTAINING PROTEIN"/>
    <property type="match status" value="1"/>
</dbReference>
<dbReference type="Proteomes" id="UP000536509">
    <property type="component" value="Unassembled WGS sequence"/>
</dbReference>
<feature type="non-terminal residue" evidence="2">
    <location>
        <position position="124"/>
    </location>
</feature>
<name>A0A7Y3RBA7_9FLAO</name>
<gene>
    <name evidence="2" type="ORF">HKT18_13720</name>
</gene>
<sequence>MVSCSSDTEETTAADKQVVTTYNYNETESKLVVLINDYRASLGLNTLEVINHISYKSEEHNFYMIENNVFNHDYFQQRSDNLIRVLGAERVSENIAYNYQTAEGAFAAWLSSPGHKANIEGDYT</sequence>
<organism evidence="2 3">
    <name type="scientific">Flavobacterium rivulicola</name>
    <dbReference type="NCBI Taxonomy" id="2732161"/>
    <lineage>
        <taxon>Bacteria</taxon>
        <taxon>Pseudomonadati</taxon>
        <taxon>Bacteroidota</taxon>
        <taxon>Flavobacteriia</taxon>
        <taxon>Flavobacteriales</taxon>
        <taxon>Flavobacteriaceae</taxon>
        <taxon>Flavobacterium</taxon>
    </lineage>
</organism>
<evidence type="ECO:0000313" key="3">
    <source>
        <dbReference type="Proteomes" id="UP000536509"/>
    </source>
</evidence>
<proteinExistence type="predicted"/>